<dbReference type="InterPro" id="IPR016024">
    <property type="entry name" value="ARM-type_fold"/>
</dbReference>
<feature type="region of interest" description="Disordered" evidence="1">
    <location>
        <begin position="1166"/>
        <end position="1187"/>
    </location>
</feature>
<dbReference type="PANTHER" id="PTHR46270:SF2">
    <property type="entry name" value="TIR DOMAIN-CONTAINING PROTEIN"/>
    <property type="match status" value="1"/>
</dbReference>
<dbReference type="EMBL" id="CAJNRE010010561">
    <property type="protein sequence ID" value="CAF2092005.1"/>
    <property type="molecule type" value="Genomic_DNA"/>
</dbReference>
<dbReference type="Pfam" id="PF13676">
    <property type="entry name" value="TIR_2"/>
    <property type="match status" value="1"/>
</dbReference>
<organism evidence="3 4">
    <name type="scientific">Rotaria magnacalcarata</name>
    <dbReference type="NCBI Taxonomy" id="392030"/>
    <lineage>
        <taxon>Eukaryota</taxon>
        <taxon>Metazoa</taxon>
        <taxon>Spiralia</taxon>
        <taxon>Gnathifera</taxon>
        <taxon>Rotifera</taxon>
        <taxon>Eurotatoria</taxon>
        <taxon>Bdelloidea</taxon>
        <taxon>Philodinida</taxon>
        <taxon>Philodinidae</taxon>
        <taxon>Rotaria</taxon>
    </lineage>
</organism>
<evidence type="ECO:0000313" key="4">
    <source>
        <dbReference type="Proteomes" id="UP000663824"/>
    </source>
</evidence>
<dbReference type="GO" id="GO:0007165">
    <property type="term" value="P:signal transduction"/>
    <property type="evidence" value="ECO:0007669"/>
    <property type="project" value="InterPro"/>
</dbReference>
<evidence type="ECO:0000313" key="3">
    <source>
        <dbReference type="EMBL" id="CAF2092005.1"/>
    </source>
</evidence>
<feature type="region of interest" description="Disordered" evidence="1">
    <location>
        <begin position="1101"/>
        <end position="1125"/>
    </location>
</feature>
<evidence type="ECO:0000256" key="1">
    <source>
        <dbReference type="SAM" id="MobiDB-lite"/>
    </source>
</evidence>
<feature type="region of interest" description="Disordered" evidence="1">
    <location>
        <begin position="977"/>
        <end position="1010"/>
    </location>
</feature>
<feature type="compositionally biased region" description="Low complexity" evidence="1">
    <location>
        <begin position="1140"/>
        <end position="1155"/>
    </location>
</feature>
<evidence type="ECO:0000259" key="2">
    <source>
        <dbReference type="PROSITE" id="PS50104"/>
    </source>
</evidence>
<protein>
    <recommendedName>
        <fullName evidence="2">TIR domain-containing protein</fullName>
    </recommendedName>
</protein>
<dbReference type="InterPro" id="IPR035897">
    <property type="entry name" value="Toll_tir_struct_dom_sf"/>
</dbReference>
<name>A0A816TH14_9BILA</name>
<gene>
    <name evidence="3" type="ORF">MBJ925_LOCUS20522</name>
</gene>
<accession>A0A816TH14</accession>
<sequence length="1510" mass="169173">MAKQIQNNHERNPTPLPLLIAAHCSTIRRKTARIDKSELSAILNDLVRELHISRLPLKSYLNCLNEIVKTLNSHFPSILLELASHYFFILIRNTIRNVLQQLHSSNEFNSQEVYLLRNCTLLLHRVVKEIDNVSKVVHCFSDTAFLDAVANCLNHINKISKANESRLFIKQITRLLGIISNVQERLPMQLHNNLFAQLLEPTINCLTSSNYLKLFLNLKVNEDSCSEKQKFYLIKCPYFLTTYNGPHIEKAIEHILEVMLPRYVSILDKHMKTIKEWNHSMMRAMHNLIITIVYAEGFFSSHTNSKSFRLLVNHLLHLLNEPTLVNKIQPNSSSVETLLIDAALVAFSILVYEPNALDYIKTLKPIATFQKLTKKPHETIVLNAYMMLAYVIDEKTIQASVDDLSQLLFTTLNLLGNAIENRHEKNDNERASRETIDRNIIQLIETLKGLAQYQQIKNQILKKGLISTLVAYYEKSDGLPKQLLLECIWTLSFNEQIAQQLCTNSKFIASLENITKLTNDGTQQDTIRHSNSYCSRQNGTVVASSEGTHNGIQKVTDGLLWKLVNENAFREQLQKQKKKNQNYKYDVMISYCHADKDIVHKIQKFLTNEGYDIWINRSHKHRQRETTMEAVADAIENSEFVIICMSDSYKRDNHCQAEIEYAFNSKRSLIPLFLRQGYQPDQWFASMISTNSYIDFAGSDFKRASSLLLEEIRQRKCKKQIDEAKPPASTSTSSLNDTSISSTVSDTNSVTVVSSTSTASTNSVLFSVPTADFEAQPIVPLSSISRSQISGTTSSTKYAVVDKQQTGSARSTTQPSINASISHVISDGITEQQESHIYNVSRSYISGVMPSTKPTIDMHQRQSQVPPILVSAVSDGTGQEQQQQQKSIISTFTIPTPTDVDTSTMSPFINKQNQNHQILMRPVVLPPMVNVISSVTSTAVDKQQTYQQQQQQQSPMYPASKPIATNNTAFANTTFIGPQQEQIPKRSVSQSPVPGSSYSTAPTNFNTQKQKPIVPPVLTSLPPGTVSTGASNNVDCNWQQALVLAKHQTSTTHTVSSGTSTNMSPQQQPMHGITGPPTNGVGLAGTQAVIDKNQQESKLMLLDSPSSPSSFTSPDESTNYERQSPRQVIVFSMPRPPIATKTSPSSTSTVASQQQTSLYPLSQSLSNNRLSSASPISIDKQQQQQQQIPIHSIPQPQTFGFLPLSTSVANDRQPQPAPLHPNSQSLTNNTVTSPLHIVVDKQQQRSMNSASQAPPSTSSEAIPVVIEQQQQRTLQHSSSYSTTPPTLPVASSIHPMLSASSQTTPRVTPSLPEVYTNRKVGVSTYHNIPINAWKRNDVLDFLFDSCLYAMMPLCESMSGKALIRFFRMCQEKPSRLYGQLNEELRVRFKGITLPMGVYTEFLTEMDSLLNPEPETTPQASFSTQPIVERVMLRSRAQQQPIQIPASSRFSTYSTASQGRSRSLIPLRTIEETRNTDEKRFSERVIFRPPSSSGRPYSLIVESLDKISTFL</sequence>
<feature type="region of interest" description="Disordered" evidence="1">
    <location>
        <begin position="1207"/>
        <end position="1229"/>
    </location>
</feature>
<dbReference type="InterPro" id="IPR000157">
    <property type="entry name" value="TIR_dom"/>
</dbReference>
<feature type="region of interest" description="Disordered" evidence="1">
    <location>
        <begin position="943"/>
        <end position="963"/>
    </location>
</feature>
<reference evidence="3" key="1">
    <citation type="submission" date="2021-02" db="EMBL/GenBank/DDBJ databases">
        <authorList>
            <person name="Nowell W R."/>
        </authorList>
    </citation>
    <scope>NUCLEOTIDE SEQUENCE</scope>
</reference>
<dbReference type="Gene3D" id="3.40.50.10140">
    <property type="entry name" value="Toll/interleukin-1 receptor homology (TIR) domain"/>
    <property type="match status" value="1"/>
</dbReference>
<dbReference type="PROSITE" id="PS50104">
    <property type="entry name" value="TIR"/>
    <property type="match status" value="1"/>
</dbReference>
<feature type="region of interest" description="Disordered" evidence="1">
    <location>
        <begin position="1136"/>
        <end position="1155"/>
    </location>
</feature>
<proteinExistence type="predicted"/>
<feature type="region of interest" description="Disordered" evidence="1">
    <location>
        <begin position="719"/>
        <end position="743"/>
    </location>
</feature>
<dbReference type="Proteomes" id="UP000663824">
    <property type="component" value="Unassembled WGS sequence"/>
</dbReference>
<feature type="compositionally biased region" description="Low complexity" evidence="1">
    <location>
        <begin position="943"/>
        <end position="953"/>
    </location>
</feature>
<dbReference type="SUPFAM" id="SSF52200">
    <property type="entry name" value="Toll/Interleukin receptor TIR domain"/>
    <property type="match status" value="1"/>
</dbReference>
<feature type="compositionally biased region" description="Low complexity" evidence="1">
    <location>
        <begin position="729"/>
        <end position="743"/>
    </location>
</feature>
<feature type="domain" description="TIR" evidence="2">
    <location>
        <begin position="583"/>
        <end position="720"/>
    </location>
</feature>
<comment type="caution">
    <text evidence="3">The sequence shown here is derived from an EMBL/GenBank/DDBJ whole genome shotgun (WGS) entry which is preliminary data.</text>
</comment>
<feature type="compositionally biased region" description="Low complexity" evidence="1">
    <location>
        <begin position="1103"/>
        <end position="1117"/>
    </location>
</feature>
<dbReference type="SUPFAM" id="SSF48371">
    <property type="entry name" value="ARM repeat"/>
    <property type="match status" value="1"/>
</dbReference>
<dbReference type="PANTHER" id="PTHR46270">
    <property type="entry name" value="ARMADILLO-TYPE FOLD-RELATED"/>
    <property type="match status" value="1"/>
</dbReference>
<feature type="region of interest" description="Disordered" evidence="1">
    <location>
        <begin position="1053"/>
        <end position="1084"/>
    </location>
</feature>